<keyword evidence="11 18" id="KW-0482">Metalloprotease</keyword>
<dbReference type="EC" id="3.4.11.-" evidence="18"/>
<evidence type="ECO:0000259" key="21">
    <source>
        <dbReference type="Pfam" id="PF11838"/>
    </source>
</evidence>
<dbReference type="GO" id="GO:0070006">
    <property type="term" value="F:metalloaminopeptidase activity"/>
    <property type="evidence" value="ECO:0007669"/>
    <property type="project" value="TreeGrafter"/>
</dbReference>
<dbReference type="InterPro" id="IPR014782">
    <property type="entry name" value="Peptidase_M1_dom"/>
</dbReference>
<reference evidence="23" key="1">
    <citation type="submission" date="2022-07" db="EMBL/GenBank/DDBJ databases">
        <authorList>
            <person name="Trinca V."/>
            <person name="Uliana J.V.C."/>
            <person name="Torres T.T."/>
            <person name="Ward R.J."/>
            <person name="Monesi N."/>
        </authorList>
    </citation>
    <scope>NUCLEOTIDE SEQUENCE</scope>
    <source>
        <strain evidence="23">HSMRA1968</strain>
        <tissue evidence="23">Whole embryos</tissue>
    </source>
</reference>
<keyword evidence="14" id="KW-0325">Glycoprotein</keyword>
<evidence type="ECO:0000259" key="20">
    <source>
        <dbReference type="Pfam" id="PF01433"/>
    </source>
</evidence>
<keyword evidence="12" id="KW-0472">Membrane</keyword>
<dbReference type="OrthoDB" id="510539at2759"/>
<keyword evidence="7 16" id="KW-0479">Metal-binding</keyword>
<dbReference type="GO" id="GO:0016285">
    <property type="term" value="F:alanyl aminopeptidase activity"/>
    <property type="evidence" value="ECO:0007669"/>
    <property type="project" value="UniProtKB-EC"/>
</dbReference>
<evidence type="ECO:0000256" key="3">
    <source>
        <dbReference type="ARBA" id="ARBA00010136"/>
    </source>
</evidence>
<dbReference type="InterPro" id="IPR024571">
    <property type="entry name" value="ERAP1-like_C_dom"/>
</dbReference>
<dbReference type="GO" id="GO:0043171">
    <property type="term" value="P:peptide catabolic process"/>
    <property type="evidence" value="ECO:0007669"/>
    <property type="project" value="TreeGrafter"/>
</dbReference>
<evidence type="ECO:0000256" key="1">
    <source>
        <dbReference type="ARBA" id="ARBA00000098"/>
    </source>
</evidence>
<dbReference type="Pfam" id="PF17900">
    <property type="entry name" value="Peptidase_M1_N"/>
    <property type="match status" value="1"/>
</dbReference>
<dbReference type="GO" id="GO:0008270">
    <property type="term" value="F:zinc ion binding"/>
    <property type="evidence" value="ECO:0007669"/>
    <property type="project" value="UniProtKB-UniRule"/>
</dbReference>
<organism evidence="23 24">
    <name type="scientific">Pseudolycoriella hygida</name>
    <dbReference type="NCBI Taxonomy" id="35572"/>
    <lineage>
        <taxon>Eukaryota</taxon>
        <taxon>Metazoa</taxon>
        <taxon>Ecdysozoa</taxon>
        <taxon>Arthropoda</taxon>
        <taxon>Hexapoda</taxon>
        <taxon>Insecta</taxon>
        <taxon>Pterygota</taxon>
        <taxon>Neoptera</taxon>
        <taxon>Endopterygota</taxon>
        <taxon>Diptera</taxon>
        <taxon>Nematocera</taxon>
        <taxon>Sciaroidea</taxon>
        <taxon>Sciaridae</taxon>
        <taxon>Pseudolycoriella</taxon>
    </lineage>
</organism>
<evidence type="ECO:0000256" key="13">
    <source>
        <dbReference type="ARBA" id="ARBA00023157"/>
    </source>
</evidence>
<dbReference type="Gene3D" id="2.60.40.1730">
    <property type="entry name" value="tricorn interacting facor f3 domain"/>
    <property type="match status" value="1"/>
</dbReference>
<keyword evidence="10 16" id="KW-0862">Zinc</keyword>
<evidence type="ECO:0000256" key="17">
    <source>
        <dbReference type="PIRSR" id="PIRSR634016-4"/>
    </source>
</evidence>
<keyword evidence="13" id="KW-1015">Disulfide bond</keyword>
<evidence type="ECO:0000259" key="22">
    <source>
        <dbReference type="Pfam" id="PF17900"/>
    </source>
</evidence>
<dbReference type="Proteomes" id="UP001151699">
    <property type="component" value="Chromosome X"/>
</dbReference>
<keyword evidence="5" id="KW-0336">GPI-anchor</keyword>
<evidence type="ECO:0000256" key="7">
    <source>
        <dbReference type="ARBA" id="ARBA00022723"/>
    </source>
</evidence>
<keyword evidence="15" id="KW-0449">Lipoprotein</keyword>
<dbReference type="GO" id="GO:0005737">
    <property type="term" value="C:cytoplasm"/>
    <property type="evidence" value="ECO:0007669"/>
    <property type="project" value="TreeGrafter"/>
</dbReference>
<dbReference type="InterPro" id="IPR050344">
    <property type="entry name" value="Peptidase_M1_aminopeptidases"/>
</dbReference>
<feature type="chain" id="PRO_5040495884" description="Aminopeptidase" evidence="19">
    <location>
        <begin position="21"/>
        <end position="883"/>
    </location>
</feature>
<keyword evidence="18 23" id="KW-0031">Aminopeptidase</keyword>
<dbReference type="FunFam" id="2.60.40.1730:FF:000016">
    <property type="entry name" value="Aminopeptidase"/>
    <property type="match status" value="1"/>
</dbReference>
<feature type="domain" description="Aminopeptidase N-like N-terminal" evidence="22">
    <location>
        <begin position="30"/>
        <end position="226"/>
    </location>
</feature>
<dbReference type="InterPro" id="IPR027268">
    <property type="entry name" value="Peptidase_M4/M1_CTD_sf"/>
</dbReference>
<dbReference type="Pfam" id="PF11838">
    <property type="entry name" value="ERAP1_C"/>
    <property type="match status" value="1"/>
</dbReference>
<dbReference type="InterPro" id="IPR045357">
    <property type="entry name" value="Aminopeptidase_N-like_N"/>
</dbReference>
<evidence type="ECO:0000256" key="15">
    <source>
        <dbReference type="ARBA" id="ARBA00023288"/>
    </source>
</evidence>
<dbReference type="InterPro" id="IPR034016">
    <property type="entry name" value="M1_APN-typ"/>
</dbReference>
<evidence type="ECO:0000256" key="12">
    <source>
        <dbReference type="ARBA" id="ARBA00023136"/>
    </source>
</evidence>
<dbReference type="SUPFAM" id="SSF55486">
    <property type="entry name" value="Metalloproteases ('zincins'), catalytic domain"/>
    <property type="match status" value="1"/>
</dbReference>
<dbReference type="InterPro" id="IPR042097">
    <property type="entry name" value="Aminopeptidase_N-like_N_sf"/>
</dbReference>
<evidence type="ECO:0000256" key="10">
    <source>
        <dbReference type="ARBA" id="ARBA00022833"/>
    </source>
</evidence>
<dbReference type="AlphaFoldDB" id="A0A9Q0MVS5"/>
<accession>A0A9Q0MVS5</accession>
<dbReference type="GO" id="GO:0006508">
    <property type="term" value="P:proteolysis"/>
    <property type="evidence" value="ECO:0007669"/>
    <property type="project" value="UniProtKB-KW"/>
</dbReference>
<evidence type="ECO:0000256" key="6">
    <source>
        <dbReference type="ARBA" id="ARBA00022670"/>
    </source>
</evidence>
<evidence type="ECO:0000256" key="8">
    <source>
        <dbReference type="ARBA" id="ARBA00022729"/>
    </source>
</evidence>
<evidence type="ECO:0000313" key="23">
    <source>
        <dbReference type="EMBL" id="KAJ6638815.1"/>
    </source>
</evidence>
<comment type="similarity">
    <text evidence="3 18">Belongs to the peptidase M1 family.</text>
</comment>
<name>A0A9Q0MVS5_9DIPT</name>
<feature type="domain" description="Peptidase M1 membrane alanine aminopeptidase" evidence="20">
    <location>
        <begin position="299"/>
        <end position="442"/>
    </location>
</feature>
<evidence type="ECO:0000256" key="16">
    <source>
        <dbReference type="PIRSR" id="PIRSR634016-3"/>
    </source>
</evidence>
<feature type="signal peptide" evidence="19">
    <location>
        <begin position="1"/>
        <end position="20"/>
    </location>
</feature>
<dbReference type="PRINTS" id="PR00756">
    <property type="entry name" value="ALADIPTASE"/>
</dbReference>
<feature type="binding site" evidence="16">
    <location>
        <position position="312"/>
    </location>
    <ligand>
        <name>Zn(2+)</name>
        <dbReference type="ChEBI" id="CHEBI:29105"/>
        <note>catalytic</note>
    </ligand>
</feature>
<keyword evidence="24" id="KW-1185">Reference proteome</keyword>
<keyword evidence="8 19" id="KW-0732">Signal</keyword>
<dbReference type="GO" id="GO:0005886">
    <property type="term" value="C:plasma membrane"/>
    <property type="evidence" value="ECO:0007669"/>
    <property type="project" value="UniProtKB-SubCell"/>
</dbReference>
<comment type="catalytic activity">
    <reaction evidence="1">
        <text>Release of an N-terminal amino acid, Xaa-|-Yaa- from a peptide, amide or arylamide. Xaa is preferably Ala, but may be most amino acids including Pro (slow action). When a terminal hydrophobic residue is followed by a prolyl residue, the two may be released as an intact Xaa-Pro dipeptide.</text>
        <dbReference type="EC" id="3.4.11.2"/>
    </reaction>
</comment>
<dbReference type="Pfam" id="PF01433">
    <property type="entry name" value="Peptidase_M1"/>
    <property type="match status" value="1"/>
</dbReference>
<dbReference type="Gene3D" id="1.25.50.20">
    <property type="match status" value="1"/>
</dbReference>
<dbReference type="Gene3D" id="3.30.2010.30">
    <property type="match status" value="1"/>
</dbReference>
<comment type="subcellular location">
    <subcellularLocation>
        <location evidence="2">Cell membrane</location>
        <topology evidence="2">Lipid-anchor</topology>
        <topology evidence="2">GPI-anchor</topology>
    </subcellularLocation>
</comment>
<dbReference type="PANTHER" id="PTHR11533:SF253">
    <property type="entry name" value="AMINOPEPTIDASE-RELATED"/>
    <property type="match status" value="1"/>
</dbReference>
<dbReference type="EMBL" id="WJQU01000003">
    <property type="protein sequence ID" value="KAJ6638815.1"/>
    <property type="molecule type" value="Genomic_DNA"/>
</dbReference>
<dbReference type="GO" id="GO:0042277">
    <property type="term" value="F:peptide binding"/>
    <property type="evidence" value="ECO:0007669"/>
    <property type="project" value="TreeGrafter"/>
</dbReference>
<dbReference type="FunFam" id="2.60.40.1910:FF:000008">
    <property type="entry name" value="Aminopeptidase"/>
    <property type="match status" value="1"/>
</dbReference>
<evidence type="ECO:0000256" key="19">
    <source>
        <dbReference type="SAM" id="SignalP"/>
    </source>
</evidence>
<gene>
    <name evidence="23" type="primary">ANPEP_5</name>
    <name evidence="23" type="ORF">Bhyg_11553</name>
</gene>
<evidence type="ECO:0000256" key="11">
    <source>
        <dbReference type="ARBA" id="ARBA00023049"/>
    </source>
</evidence>
<comment type="caution">
    <text evidence="23">The sequence shown here is derived from an EMBL/GenBank/DDBJ whole genome shotgun (WGS) entry which is preliminary data.</text>
</comment>
<keyword evidence="6 18" id="KW-0645">Protease</keyword>
<sequence>MLKPIYWIAICLLHPILANSANYRLPTSLKPEHYKLQVVTHLGDNDGFKFSGKVWIKITCEQDSKNVTLHSKNLEINTKQLELNEITEDGSKLVSVESTEFDTEHEFFIIYTTDILKKGRQYELYIPFEAELNQGLLGYYRSSYVDQKTQQRLWISVTQFESTFARRAFPCFDEPEMKAKFEIILGHEKKYNALSNMPVKTTSDMKDKPDWVWSHFEESVPMSTYLVAYTINDFEYKESVVKMTDDVLFRIWARRDALDQVEYAKYIGPKVLKFYEDYFDIKFPLPKMDMIAIPDFSAVVTMQWWEDLWLNEGFATYVASLGVEYLHPEWNSFDEESVSNTLDIFKFDSLKSSHPVSVPIGNPAEIAQIFDKISYEKGSSIIRMMHLFLGEDAFRWGVSNYLKRHKYGNAAQDNLWECLTDEAHKQGSLEKSITVKEIMDSWTVQTGYPIVSVERNYEKGTAKVSQKRYLSDTVQARADTEHCWWVPLSYTSAEELDFNNTQPESWLKCKSSEKNVAVPETLEDLPKETEWVIFNIEMSGLYKVKYDEKNWDLLIAQLAGPDYNKISSINRAQLIDDALDLAWTGEQDYSIALRIVEYLKHEKEYIPWKSALDNLSSVNRILRRSSQYGLFKKYMQSVLEPIYNSIGGLTVSKKENDRLDAVKHKVLVASWSCRFAVGDCEEKSKELFSKWMEAEDPNKMNPVPLDLRSVVYCTAVRLGGEKEWNFLWNRYAASNVGTEKVMILSSLGCSREIWLLQRYLDWSLDESSGVRKQDSGIVFGSIATGDIGFHLAKSFLIDRIDDIYAFLQPDTSRLARYIKPLAIQMITTKEYDELKTFVENRTVIFEKATQSISQSLETVEINSQWQAKNYASIGRILNDFSKQ</sequence>
<dbReference type="CDD" id="cd09601">
    <property type="entry name" value="M1_APN-Q_like"/>
    <property type="match status" value="1"/>
</dbReference>
<evidence type="ECO:0000256" key="2">
    <source>
        <dbReference type="ARBA" id="ARBA00004609"/>
    </source>
</evidence>
<comment type="cofactor">
    <cofactor evidence="16 18">
        <name>Zn(2+)</name>
        <dbReference type="ChEBI" id="CHEBI:29105"/>
    </cofactor>
    <text evidence="16 18">Binds 1 zinc ion per subunit.</text>
</comment>
<evidence type="ECO:0000313" key="24">
    <source>
        <dbReference type="Proteomes" id="UP001151699"/>
    </source>
</evidence>
<evidence type="ECO:0000256" key="5">
    <source>
        <dbReference type="ARBA" id="ARBA00022622"/>
    </source>
</evidence>
<feature type="site" description="Transition state stabilizer" evidence="17">
    <location>
        <position position="375"/>
    </location>
</feature>
<evidence type="ECO:0000256" key="18">
    <source>
        <dbReference type="RuleBase" id="RU364040"/>
    </source>
</evidence>
<dbReference type="Gene3D" id="1.10.390.10">
    <property type="entry name" value="Neutral Protease Domain 2"/>
    <property type="match status" value="1"/>
</dbReference>
<evidence type="ECO:0000256" key="14">
    <source>
        <dbReference type="ARBA" id="ARBA00023180"/>
    </source>
</evidence>
<keyword evidence="9 18" id="KW-0378">Hydrolase</keyword>
<dbReference type="Gene3D" id="2.60.40.1910">
    <property type="match status" value="1"/>
</dbReference>
<dbReference type="GO" id="GO:0098552">
    <property type="term" value="C:side of membrane"/>
    <property type="evidence" value="ECO:0007669"/>
    <property type="project" value="UniProtKB-KW"/>
</dbReference>
<dbReference type="SUPFAM" id="SSF63737">
    <property type="entry name" value="Leukotriene A4 hydrolase N-terminal domain"/>
    <property type="match status" value="1"/>
</dbReference>
<dbReference type="InterPro" id="IPR001930">
    <property type="entry name" value="Peptidase_M1"/>
</dbReference>
<feature type="domain" description="ERAP1-like C-terminal" evidence="21">
    <location>
        <begin position="531"/>
        <end position="860"/>
    </location>
</feature>
<protein>
    <recommendedName>
        <fullName evidence="18">Aminopeptidase</fullName>
        <ecNumber evidence="18">3.4.11.-</ecNumber>
    </recommendedName>
</protein>
<keyword evidence="4" id="KW-1003">Cell membrane</keyword>
<dbReference type="FunFam" id="1.25.50.20:FF:000001">
    <property type="entry name" value="Aminopeptidase"/>
    <property type="match status" value="1"/>
</dbReference>
<evidence type="ECO:0000256" key="4">
    <source>
        <dbReference type="ARBA" id="ARBA00022475"/>
    </source>
</evidence>
<proteinExistence type="inferred from homology"/>
<dbReference type="PANTHER" id="PTHR11533">
    <property type="entry name" value="PROTEASE M1 ZINC METALLOPROTEASE"/>
    <property type="match status" value="1"/>
</dbReference>
<evidence type="ECO:0000256" key="9">
    <source>
        <dbReference type="ARBA" id="ARBA00022801"/>
    </source>
</evidence>
<dbReference type="GO" id="GO:0005615">
    <property type="term" value="C:extracellular space"/>
    <property type="evidence" value="ECO:0007669"/>
    <property type="project" value="TreeGrafter"/>
</dbReference>